<comment type="caution">
    <text evidence="4">The sequence shown here is derived from an EMBL/GenBank/DDBJ whole genome shotgun (WGS) entry which is preliminary data.</text>
</comment>
<name>A0A1F5NJU2_9BACT</name>
<feature type="domain" description="DUF8173" evidence="3">
    <location>
        <begin position="224"/>
        <end position="372"/>
    </location>
</feature>
<evidence type="ECO:0000259" key="3">
    <source>
        <dbReference type="Pfam" id="PF26514"/>
    </source>
</evidence>
<reference evidence="4 5" key="1">
    <citation type="journal article" date="2016" name="Nat. Commun.">
        <title>Thousands of microbial genomes shed light on interconnected biogeochemical processes in an aquifer system.</title>
        <authorList>
            <person name="Anantharaman K."/>
            <person name="Brown C.T."/>
            <person name="Hug L.A."/>
            <person name="Sharon I."/>
            <person name="Castelle C.J."/>
            <person name="Probst A.J."/>
            <person name="Thomas B.C."/>
            <person name="Singh A."/>
            <person name="Wilkins M.J."/>
            <person name="Karaoz U."/>
            <person name="Brodie E.L."/>
            <person name="Williams K.H."/>
            <person name="Hubbard S.S."/>
            <person name="Banfield J.F."/>
        </authorList>
    </citation>
    <scope>NUCLEOTIDE SEQUENCE [LARGE SCALE GENOMIC DNA]</scope>
</reference>
<organism evidence="4 5">
    <name type="scientific">Candidatus Doudnabacteria bacterium RIFCSPHIGHO2_01_FULL_46_14</name>
    <dbReference type="NCBI Taxonomy" id="1817824"/>
    <lineage>
        <taxon>Bacteria</taxon>
        <taxon>Candidatus Doudnaibacteriota</taxon>
    </lineage>
</organism>
<evidence type="ECO:0000313" key="4">
    <source>
        <dbReference type="EMBL" id="OGE77929.1"/>
    </source>
</evidence>
<dbReference type="InterPro" id="IPR058486">
    <property type="entry name" value="DUF8173"/>
</dbReference>
<evidence type="ECO:0000256" key="1">
    <source>
        <dbReference type="SAM" id="Phobius"/>
    </source>
</evidence>
<dbReference type="Pfam" id="PF26514">
    <property type="entry name" value="DUF8173"/>
    <property type="match status" value="1"/>
</dbReference>
<keyword evidence="1" id="KW-1133">Transmembrane helix</keyword>
<accession>A0A1F5NJU2</accession>
<feature type="transmembrane region" description="Helical" evidence="1">
    <location>
        <begin position="268"/>
        <end position="290"/>
    </location>
</feature>
<keyword evidence="2" id="KW-0732">Signal</keyword>
<dbReference type="STRING" id="1817824.A2751_02700"/>
<feature type="chain" id="PRO_5009520154" description="DUF8173 domain-containing protein" evidence="2">
    <location>
        <begin position="27"/>
        <end position="382"/>
    </location>
</feature>
<feature type="signal peptide" evidence="2">
    <location>
        <begin position="1"/>
        <end position="26"/>
    </location>
</feature>
<keyword evidence="1" id="KW-0472">Membrane</keyword>
<evidence type="ECO:0000313" key="5">
    <source>
        <dbReference type="Proteomes" id="UP000176864"/>
    </source>
</evidence>
<sequence>MRTKFKKIIFVAPVLTLLFAAQTAAAAEFIKPNDSGNTIISGDGHRNVYAAGGNITVTGNIAGDLMAGGGNVVVQGNVEDDLMAGGGTLVINGTVGGDARLGGGNVTITGPVRGDVLVGGGNVTIAKTAEISGDLVVGSGNIVIEAPIAGSVRIGGGTVNLNSKVGREVWVMSDKLTFGPDSMVAGEITYKGKREAVVQAGAQISAIDFQKIDRKGAKTLYKGFGFAGKLIWSIGLVIAGLLLLRFFPKKMNRVVEKTFDKPWANLGTGLVAAIVIPVVAVLLLLTVIGFYAGLMILAWLAILYLYLNIIAIVFFGAAILKKLNKYNGLKWTVLVTGAVVLLILKIIPFIGFLVCAILWLISFGAVLRLAREHLQTEEQSIT</sequence>
<keyword evidence="1" id="KW-0812">Transmembrane</keyword>
<feature type="transmembrane region" description="Helical" evidence="1">
    <location>
        <begin position="230"/>
        <end position="247"/>
    </location>
</feature>
<feature type="transmembrane region" description="Helical" evidence="1">
    <location>
        <begin position="332"/>
        <end position="361"/>
    </location>
</feature>
<dbReference type="AlphaFoldDB" id="A0A1F5NJU2"/>
<protein>
    <recommendedName>
        <fullName evidence="3">DUF8173 domain-containing protein</fullName>
    </recommendedName>
</protein>
<dbReference type="EMBL" id="MFEK01000016">
    <property type="protein sequence ID" value="OGE77929.1"/>
    <property type="molecule type" value="Genomic_DNA"/>
</dbReference>
<feature type="transmembrane region" description="Helical" evidence="1">
    <location>
        <begin position="296"/>
        <end position="320"/>
    </location>
</feature>
<dbReference type="Proteomes" id="UP000176864">
    <property type="component" value="Unassembled WGS sequence"/>
</dbReference>
<evidence type="ECO:0000256" key="2">
    <source>
        <dbReference type="SAM" id="SignalP"/>
    </source>
</evidence>
<gene>
    <name evidence="4" type="ORF">A2751_02700</name>
</gene>
<proteinExistence type="predicted"/>